<feature type="chain" id="PRO_5037940272" description="Peptidase MA superfamily protein" evidence="1">
    <location>
        <begin position="21"/>
        <end position="221"/>
    </location>
</feature>
<gene>
    <name evidence="2" type="ORF">GCM10010991_03800</name>
</gene>
<dbReference type="AlphaFoldDB" id="A0A917YID2"/>
<dbReference type="OrthoDB" id="43895at2"/>
<keyword evidence="1" id="KW-0732">Signal</keyword>
<dbReference type="RefSeq" id="WP_146285828.1">
    <property type="nucleotide sequence ID" value="NZ_BMLP01000001.1"/>
</dbReference>
<accession>A0A917YID2</accession>
<dbReference type="EMBL" id="BMLP01000001">
    <property type="protein sequence ID" value="GGO24862.1"/>
    <property type="molecule type" value="Genomic_DNA"/>
</dbReference>
<name>A0A917YID2_9RHOB</name>
<evidence type="ECO:0000256" key="1">
    <source>
        <dbReference type="SAM" id="SignalP"/>
    </source>
</evidence>
<keyword evidence="3" id="KW-1185">Reference proteome</keyword>
<dbReference type="Proteomes" id="UP000598196">
    <property type="component" value="Unassembled WGS sequence"/>
</dbReference>
<evidence type="ECO:0008006" key="4">
    <source>
        <dbReference type="Google" id="ProtNLM"/>
    </source>
</evidence>
<proteinExistence type="predicted"/>
<comment type="caution">
    <text evidence="2">The sequence shown here is derived from an EMBL/GenBank/DDBJ whole genome shotgun (WGS) entry which is preliminary data.</text>
</comment>
<organism evidence="2 3">
    <name type="scientific">Gemmobacter aquaticus</name>
    <dbReference type="NCBI Taxonomy" id="490185"/>
    <lineage>
        <taxon>Bacteria</taxon>
        <taxon>Pseudomonadati</taxon>
        <taxon>Pseudomonadota</taxon>
        <taxon>Alphaproteobacteria</taxon>
        <taxon>Rhodobacterales</taxon>
        <taxon>Paracoccaceae</taxon>
        <taxon>Gemmobacter</taxon>
    </lineage>
</organism>
<sequence length="221" mass="23750">MRKLTAAACVLALIAGAASAQVLPSRKAMREHMPGLWIDANANAEQADEVVRRIGAAGNRVKKALGSTGTPQWRVCVTKACDKANGMQFKGVTYGKLLVTINSEAWRDTGAYTHEYAHATLHGAQPMIGLLRQTLPLWFDEGVAVIISGEPPEAADKKVCAKPPRVPLPKTTLDFQRAAGTDPKKALPIYKASACAVRGWLKQGNKMRDVVPTLKSGRSLP</sequence>
<evidence type="ECO:0000313" key="2">
    <source>
        <dbReference type="EMBL" id="GGO24862.1"/>
    </source>
</evidence>
<evidence type="ECO:0000313" key="3">
    <source>
        <dbReference type="Proteomes" id="UP000598196"/>
    </source>
</evidence>
<protein>
    <recommendedName>
        <fullName evidence="4">Peptidase MA superfamily protein</fullName>
    </recommendedName>
</protein>
<reference evidence="2 3" key="1">
    <citation type="journal article" date="2014" name="Int. J. Syst. Evol. Microbiol.">
        <title>Complete genome sequence of Corynebacterium casei LMG S-19264T (=DSM 44701T), isolated from a smear-ripened cheese.</title>
        <authorList>
            <consortium name="US DOE Joint Genome Institute (JGI-PGF)"/>
            <person name="Walter F."/>
            <person name="Albersmeier A."/>
            <person name="Kalinowski J."/>
            <person name="Ruckert C."/>
        </authorList>
    </citation>
    <scope>NUCLEOTIDE SEQUENCE [LARGE SCALE GENOMIC DNA]</scope>
    <source>
        <strain evidence="2 3">CGMCC 1.7029</strain>
    </source>
</reference>
<feature type="signal peptide" evidence="1">
    <location>
        <begin position="1"/>
        <end position="20"/>
    </location>
</feature>